<evidence type="ECO:0000256" key="5">
    <source>
        <dbReference type="ARBA" id="ARBA00022827"/>
    </source>
</evidence>
<dbReference type="UniPathway" id="UPA00232"/>
<dbReference type="InterPro" id="IPR002938">
    <property type="entry name" value="FAD-bd"/>
</dbReference>
<dbReference type="PANTHER" id="PTHR43876">
    <property type="entry name" value="UBIQUINONE BIOSYNTHESIS MONOOXYGENASE COQ6, MITOCHONDRIAL"/>
    <property type="match status" value="1"/>
</dbReference>
<dbReference type="GO" id="GO:0071949">
    <property type="term" value="F:FAD binding"/>
    <property type="evidence" value="ECO:0007669"/>
    <property type="project" value="InterPro"/>
</dbReference>
<evidence type="ECO:0000313" key="10">
    <source>
        <dbReference type="Proteomes" id="UP000238196"/>
    </source>
</evidence>
<comment type="similarity">
    <text evidence="3">Belongs to the UbiH/COQ6 family.</text>
</comment>
<dbReference type="GO" id="GO:0006744">
    <property type="term" value="P:ubiquinone biosynthetic process"/>
    <property type="evidence" value="ECO:0007669"/>
    <property type="project" value="UniProtKB-UniPathway"/>
</dbReference>
<dbReference type="FunFam" id="3.50.50.60:FF:000021">
    <property type="entry name" value="Ubiquinone biosynthesis monooxygenase COQ6"/>
    <property type="match status" value="1"/>
</dbReference>
<dbReference type="NCBIfam" id="TIGR01988">
    <property type="entry name" value="Ubi-OHases"/>
    <property type="match status" value="1"/>
</dbReference>
<dbReference type="PRINTS" id="PR00420">
    <property type="entry name" value="RNGMNOXGNASE"/>
</dbReference>
<dbReference type="InterPro" id="IPR051205">
    <property type="entry name" value="UbiH/COQ6_monooxygenase"/>
</dbReference>
<dbReference type="SUPFAM" id="SSF51905">
    <property type="entry name" value="FAD/NAD(P)-binding domain"/>
    <property type="match status" value="1"/>
</dbReference>
<dbReference type="PROSITE" id="PS01304">
    <property type="entry name" value="UBIH"/>
    <property type="match status" value="1"/>
</dbReference>
<dbReference type="GO" id="GO:0008682">
    <property type="term" value="F:3-demethoxyubiquinol 3-hydroxylase activity"/>
    <property type="evidence" value="ECO:0007669"/>
    <property type="project" value="TreeGrafter"/>
</dbReference>
<dbReference type="GO" id="GO:0110142">
    <property type="term" value="C:ubiquinone biosynthesis complex"/>
    <property type="evidence" value="ECO:0007669"/>
    <property type="project" value="UniProtKB-ARBA"/>
</dbReference>
<evidence type="ECO:0000256" key="4">
    <source>
        <dbReference type="ARBA" id="ARBA00022630"/>
    </source>
</evidence>
<evidence type="ECO:0000256" key="1">
    <source>
        <dbReference type="ARBA" id="ARBA00001974"/>
    </source>
</evidence>
<protein>
    <submittedName>
        <fullName evidence="9">2-octaprenyl-3-methyl-6-methoxy-1,4-benzoquinol hydroxylase</fullName>
    </submittedName>
</protein>
<keyword evidence="7" id="KW-0503">Monooxygenase</keyword>
<sequence>MVGAALAAALGNTAYRVVVLEQQLPEPFTAEQPHDLRVSAISVASQQLLAEVGAWSAILAMRACPYRRMRVWEEDWQSGTLFDSRDIQRDYLGHIIENRIVQLGLWQALEQYDNVEVICPASINQIDYDGSASTLTLDDGRSFHTSLLVGADGVRSRVRDTAGIGVTAWEYPMHVLVANVGTVYSQQDITWQRFRQTGPEAFLPLNGPHASLVWYNTPQKVQELMAMDIDSLKAAFEQHFPAELGQIAAIEGRTWFPLKRQHAQSYVKPGIVLIGDAAHSIHPLAGQGVNLGFMDVMALRDVLREATPQSLREGAPLQDYEKRRRQPNLLMMSTMDLFARAFSSSLPPLKLLRILGLGLADKTGPIKNKVMKYAMGLSSTL</sequence>
<comment type="pathway">
    <text evidence="2">Cofactor biosynthesis; ubiquinone biosynthesis.</text>
</comment>
<comment type="cofactor">
    <cofactor evidence="1">
        <name>FAD</name>
        <dbReference type="ChEBI" id="CHEBI:57692"/>
    </cofactor>
</comment>
<reference evidence="9 10" key="1">
    <citation type="submission" date="2018-02" db="EMBL/GenBank/DDBJ databases">
        <title>novel marine gammaproteobacteria from coastal saline agro ecosystem.</title>
        <authorList>
            <person name="Krishnan R."/>
            <person name="Ramesh Kumar N."/>
        </authorList>
    </citation>
    <scope>NUCLEOTIDE SEQUENCE [LARGE SCALE GENOMIC DNA]</scope>
    <source>
        <strain evidence="9 10">228</strain>
    </source>
</reference>
<accession>A0A2S5KX00</accession>
<dbReference type="PANTHER" id="PTHR43876:SF10">
    <property type="entry name" value="3-DEMETHOXYUBIQUINOL 3-HYDROXYLASE"/>
    <property type="match status" value="1"/>
</dbReference>
<evidence type="ECO:0000313" key="9">
    <source>
        <dbReference type="EMBL" id="PPC79381.1"/>
    </source>
</evidence>
<dbReference type="Pfam" id="PF01494">
    <property type="entry name" value="FAD_binding_3"/>
    <property type="match status" value="1"/>
</dbReference>
<gene>
    <name evidence="9" type="primary">ubiF</name>
    <name evidence="9" type="synonym">yleB</name>
    <name evidence="9" type="ORF">C4K68_00245</name>
</gene>
<feature type="domain" description="FAD-binding" evidence="8">
    <location>
        <begin position="127"/>
        <end position="325"/>
    </location>
</feature>
<keyword evidence="4" id="KW-0285">Flavoprotein</keyword>
<evidence type="ECO:0000256" key="7">
    <source>
        <dbReference type="ARBA" id="ARBA00023033"/>
    </source>
</evidence>
<keyword evidence="6" id="KW-0560">Oxidoreductase</keyword>
<dbReference type="InterPro" id="IPR010971">
    <property type="entry name" value="UbiH/COQ6"/>
</dbReference>
<dbReference type="OrthoDB" id="9769565at2"/>
<evidence type="ECO:0000259" key="8">
    <source>
        <dbReference type="Pfam" id="PF01494"/>
    </source>
</evidence>
<evidence type="ECO:0000256" key="3">
    <source>
        <dbReference type="ARBA" id="ARBA00005349"/>
    </source>
</evidence>
<proteinExistence type="inferred from homology"/>
<organism evidence="9 10">
    <name type="scientific">Proteobacteria bacterium 228</name>
    <dbReference type="NCBI Taxonomy" id="2083153"/>
    <lineage>
        <taxon>Bacteria</taxon>
        <taxon>Pseudomonadati</taxon>
        <taxon>Pseudomonadota</taxon>
    </lineage>
</organism>
<dbReference type="AlphaFoldDB" id="A0A2S5KX00"/>
<dbReference type="EMBL" id="PRLP01000001">
    <property type="protein sequence ID" value="PPC79381.1"/>
    <property type="molecule type" value="Genomic_DNA"/>
</dbReference>
<comment type="caution">
    <text evidence="9">The sequence shown here is derived from an EMBL/GenBank/DDBJ whole genome shotgun (WGS) entry which is preliminary data.</text>
</comment>
<keyword evidence="5" id="KW-0274">FAD</keyword>
<dbReference type="Gene3D" id="3.50.50.60">
    <property type="entry name" value="FAD/NAD(P)-binding domain"/>
    <property type="match status" value="2"/>
</dbReference>
<dbReference type="InterPro" id="IPR018168">
    <property type="entry name" value="Ubi_Hdrlase_CS"/>
</dbReference>
<dbReference type="InterPro" id="IPR036188">
    <property type="entry name" value="FAD/NAD-bd_sf"/>
</dbReference>
<name>A0A2S5KX00_9PROT</name>
<evidence type="ECO:0000256" key="2">
    <source>
        <dbReference type="ARBA" id="ARBA00004749"/>
    </source>
</evidence>
<dbReference type="Proteomes" id="UP000238196">
    <property type="component" value="Unassembled WGS sequence"/>
</dbReference>
<evidence type="ECO:0000256" key="6">
    <source>
        <dbReference type="ARBA" id="ARBA00023002"/>
    </source>
</evidence>